<dbReference type="OrthoDB" id="7916868at2"/>
<dbReference type="AlphaFoldDB" id="A0A1H0N0U0"/>
<dbReference type="Proteomes" id="UP000198793">
    <property type="component" value="Unassembled WGS sequence"/>
</dbReference>
<dbReference type="STRING" id="1166073.SAMN05192530_11647"/>
<name>A0A1H0N0U0_9HYPH</name>
<dbReference type="RefSeq" id="WP_090677068.1">
    <property type="nucleotide sequence ID" value="NZ_FNIT01000016.1"/>
</dbReference>
<evidence type="ECO:0000313" key="2">
    <source>
        <dbReference type="Proteomes" id="UP000198793"/>
    </source>
</evidence>
<organism evidence="1 2">
    <name type="scientific">Aureimonas jatrophae</name>
    <dbReference type="NCBI Taxonomy" id="1166073"/>
    <lineage>
        <taxon>Bacteria</taxon>
        <taxon>Pseudomonadati</taxon>
        <taxon>Pseudomonadota</taxon>
        <taxon>Alphaproteobacteria</taxon>
        <taxon>Hyphomicrobiales</taxon>
        <taxon>Aurantimonadaceae</taxon>
        <taxon>Aureimonas</taxon>
    </lineage>
</organism>
<gene>
    <name evidence="1" type="ORF">SAMN05192530_11647</name>
</gene>
<protein>
    <submittedName>
        <fullName evidence="1">Uncharacterized protein</fullName>
    </submittedName>
</protein>
<reference evidence="1 2" key="1">
    <citation type="submission" date="2016-10" db="EMBL/GenBank/DDBJ databases">
        <authorList>
            <person name="de Groot N.N."/>
        </authorList>
    </citation>
    <scope>NUCLEOTIDE SEQUENCE [LARGE SCALE GENOMIC DNA]</scope>
    <source>
        <strain evidence="2">L7-484,KACC 16230,DSM 25025</strain>
    </source>
</reference>
<proteinExistence type="predicted"/>
<evidence type="ECO:0000313" key="1">
    <source>
        <dbReference type="EMBL" id="SDO86349.1"/>
    </source>
</evidence>
<accession>A0A1H0N0U0</accession>
<keyword evidence="2" id="KW-1185">Reference proteome</keyword>
<dbReference type="EMBL" id="FNIT01000016">
    <property type="protein sequence ID" value="SDO86349.1"/>
    <property type="molecule type" value="Genomic_DNA"/>
</dbReference>
<sequence>MLQADYERLPAFPIPVHVSMGAERLKLRGGTVRLYRFDDGSIGLWWPSIDRCHEALMQIIQDRAVWNRMGKHWYIEAGDANAVLRNFEPLAAEQPHR</sequence>